<dbReference type="Gene3D" id="2.170.130.10">
    <property type="entry name" value="TonB-dependent receptor, plug domain"/>
    <property type="match status" value="1"/>
</dbReference>
<keyword evidence="8" id="KW-0408">Iron</keyword>
<accession>A0ABX1NPH9</accession>
<dbReference type="EMBL" id="WTVS01000136">
    <property type="protein sequence ID" value="NMG01122.1"/>
    <property type="molecule type" value="Genomic_DNA"/>
</dbReference>
<evidence type="ECO:0000256" key="11">
    <source>
        <dbReference type="ARBA" id="ARBA00023136"/>
    </source>
</evidence>
<dbReference type="Gene3D" id="2.40.170.20">
    <property type="entry name" value="TonB-dependent receptor, beta-barrel domain"/>
    <property type="match status" value="1"/>
</dbReference>
<dbReference type="InterPro" id="IPR010105">
    <property type="entry name" value="TonB_sidphr_rcpt"/>
</dbReference>
<evidence type="ECO:0000256" key="8">
    <source>
        <dbReference type="ARBA" id="ARBA00023004"/>
    </source>
</evidence>
<gene>
    <name evidence="19" type="ORF">GPA27_27515</name>
</gene>
<feature type="signal peptide" evidence="16">
    <location>
        <begin position="1"/>
        <end position="29"/>
    </location>
</feature>
<keyword evidence="13 14" id="KW-0998">Cell outer membrane</keyword>
<evidence type="ECO:0000256" key="16">
    <source>
        <dbReference type="SAM" id="SignalP"/>
    </source>
</evidence>
<dbReference type="PROSITE" id="PS52016">
    <property type="entry name" value="TONB_DEPENDENT_REC_3"/>
    <property type="match status" value="1"/>
</dbReference>
<keyword evidence="12 19" id="KW-0675">Receptor</keyword>
<keyword evidence="4 14" id="KW-1134">Transmembrane beta strand</keyword>
<dbReference type="NCBIfam" id="TIGR01783">
    <property type="entry name" value="TonB-siderophor"/>
    <property type="match status" value="1"/>
</dbReference>
<evidence type="ECO:0000256" key="15">
    <source>
        <dbReference type="RuleBase" id="RU003357"/>
    </source>
</evidence>
<evidence type="ECO:0000256" key="3">
    <source>
        <dbReference type="ARBA" id="ARBA00022448"/>
    </source>
</evidence>
<keyword evidence="10 15" id="KW-0798">TonB box</keyword>
<name>A0ABX1NPH9_9RHOO</name>
<evidence type="ECO:0000256" key="1">
    <source>
        <dbReference type="ARBA" id="ARBA00004571"/>
    </source>
</evidence>
<dbReference type="Proteomes" id="UP000634522">
    <property type="component" value="Unassembled WGS sequence"/>
</dbReference>
<dbReference type="InterPro" id="IPR000531">
    <property type="entry name" value="Beta-barrel_TonB"/>
</dbReference>
<dbReference type="Pfam" id="PF00593">
    <property type="entry name" value="TonB_dep_Rec_b-barrel"/>
    <property type="match status" value="1"/>
</dbReference>
<dbReference type="InterPro" id="IPR039426">
    <property type="entry name" value="TonB-dep_rcpt-like"/>
</dbReference>
<proteinExistence type="inferred from homology"/>
<evidence type="ECO:0000259" key="18">
    <source>
        <dbReference type="Pfam" id="PF07715"/>
    </source>
</evidence>
<evidence type="ECO:0000256" key="7">
    <source>
        <dbReference type="ARBA" id="ARBA00022729"/>
    </source>
</evidence>
<protein>
    <submittedName>
        <fullName evidence="19">TonB-dependent siderophore receptor</fullName>
    </submittedName>
</protein>
<evidence type="ECO:0000256" key="12">
    <source>
        <dbReference type="ARBA" id="ARBA00023170"/>
    </source>
</evidence>
<dbReference type="RefSeq" id="WP_169143617.1">
    <property type="nucleotide sequence ID" value="NZ_WTVS01000136.1"/>
</dbReference>
<comment type="subcellular location">
    <subcellularLocation>
        <location evidence="1 14">Cell outer membrane</location>
        <topology evidence="1 14">Multi-pass membrane protein</topology>
    </subcellularLocation>
</comment>
<organism evidence="19 20">
    <name type="scientific">Aromatoleum toluolicum</name>
    <dbReference type="NCBI Taxonomy" id="90060"/>
    <lineage>
        <taxon>Bacteria</taxon>
        <taxon>Pseudomonadati</taxon>
        <taxon>Pseudomonadota</taxon>
        <taxon>Betaproteobacteria</taxon>
        <taxon>Rhodocyclales</taxon>
        <taxon>Rhodocyclaceae</taxon>
        <taxon>Aromatoleum</taxon>
    </lineage>
</organism>
<keyword evidence="9" id="KW-0406">Ion transport</keyword>
<comment type="caution">
    <text evidence="19">The sequence shown here is derived from an EMBL/GenBank/DDBJ whole genome shotgun (WGS) entry which is preliminary data.</text>
</comment>
<dbReference type="PROSITE" id="PS51257">
    <property type="entry name" value="PROKAR_LIPOPROTEIN"/>
    <property type="match status" value="1"/>
</dbReference>
<evidence type="ECO:0000256" key="9">
    <source>
        <dbReference type="ARBA" id="ARBA00023065"/>
    </source>
</evidence>
<evidence type="ECO:0000259" key="17">
    <source>
        <dbReference type="Pfam" id="PF00593"/>
    </source>
</evidence>
<dbReference type="PANTHER" id="PTHR32552:SF68">
    <property type="entry name" value="FERRICHROME OUTER MEMBRANE TRANSPORTER_PHAGE RECEPTOR"/>
    <property type="match status" value="1"/>
</dbReference>
<dbReference type="SUPFAM" id="SSF56935">
    <property type="entry name" value="Porins"/>
    <property type="match status" value="1"/>
</dbReference>
<dbReference type="Pfam" id="PF07715">
    <property type="entry name" value="Plug"/>
    <property type="match status" value="1"/>
</dbReference>
<keyword evidence="6 14" id="KW-0812">Transmembrane</keyword>
<sequence length="706" mass="76606">MSFRPRLKPVVFAMLAASACGNVANVALAADAVLSPVLVQDQIERADGPVQGYRATRSATFTKTDTPLKEVPASITVVPESVIEDQAMRSISDVLRYVPGTTAAQGEGNRDQMVIRGNNTTADFFVNGIRDDAQIFRDLYNVERVEVLKGPGGMTFGRGGAGGIVNRVTKRPVFGHVGEASVMLGSFDQLRGTVDVGNKLSDAAAWRINAMAERTDSFRDGVDAKRYAFNPSVTLTPGGNTALTLAYERLYDERTADRGIPSQGDRPFDTQRSTFFGNADQSKSRAMVDALSAVLEHDFGGVQLKNSLSVTQYDKFYQNVFAGGAVNGAGNVRISAYNSSNLRTNVFNQTDLTTKFATGSLKHTLLAGIELGHQDSDNERNTGFFGNSTSATVSAANPVATATSFRFNGTDANNTVKSDTVAAYLQDQIALSEQWKVLAGLRWDQFKVDLDDKRTTTTRLDLSRTDTEVSPRFGLVWTPTPAQTYYASYSYAFLPSGEQLSLAANTEDLKPEKAINHEIGARWDLNPDLTLSAAIFRLTREDMKTSDPTNPASGRLVQTGEQRTEGVEIGLQGKLTSWWQVFAGYANLDAEITKTTSSAPKGRKVGLVPEQMVSLWNRFDLGHGWGAGLGVIHQDSSYTSFSNTVKLPAFTRVDGALYYTFAGGRTRVALNVENLTDKEYFPTAHSDTNISPGAPLNAKLTLTHAF</sequence>
<evidence type="ECO:0000256" key="2">
    <source>
        <dbReference type="ARBA" id="ARBA00009810"/>
    </source>
</evidence>
<dbReference type="InterPro" id="IPR037066">
    <property type="entry name" value="Plug_dom_sf"/>
</dbReference>
<evidence type="ECO:0000256" key="13">
    <source>
        <dbReference type="ARBA" id="ARBA00023237"/>
    </source>
</evidence>
<feature type="domain" description="TonB-dependent receptor plug" evidence="18">
    <location>
        <begin position="68"/>
        <end position="164"/>
    </location>
</feature>
<evidence type="ECO:0000313" key="20">
    <source>
        <dbReference type="Proteomes" id="UP000634522"/>
    </source>
</evidence>
<keyword evidence="5" id="KW-0410">Iron transport</keyword>
<evidence type="ECO:0000313" key="19">
    <source>
        <dbReference type="EMBL" id="NMG01122.1"/>
    </source>
</evidence>
<evidence type="ECO:0000256" key="6">
    <source>
        <dbReference type="ARBA" id="ARBA00022692"/>
    </source>
</evidence>
<dbReference type="CDD" id="cd01347">
    <property type="entry name" value="ligand_gated_channel"/>
    <property type="match status" value="1"/>
</dbReference>
<evidence type="ECO:0000256" key="5">
    <source>
        <dbReference type="ARBA" id="ARBA00022496"/>
    </source>
</evidence>
<evidence type="ECO:0000256" key="4">
    <source>
        <dbReference type="ARBA" id="ARBA00022452"/>
    </source>
</evidence>
<reference evidence="19 20" key="1">
    <citation type="submission" date="2019-12" db="EMBL/GenBank/DDBJ databases">
        <title>Comparative genomics gives insights into the taxonomy of the Azoarcus-Aromatoleum group and reveals separate origins of nif in the plant-associated Azoarcus and non-plant-associated Aromatoleum sub-groups.</title>
        <authorList>
            <person name="Lafos M."/>
            <person name="Maluk M."/>
            <person name="Batista M."/>
            <person name="Junghare M."/>
            <person name="Carmona M."/>
            <person name="Faoro H."/>
            <person name="Cruz L.M."/>
            <person name="Battistoni F."/>
            <person name="De Souza E."/>
            <person name="Pedrosa F."/>
            <person name="Chen W.-M."/>
            <person name="Poole P.S."/>
            <person name="Dixon R.A."/>
            <person name="James E.K."/>
        </authorList>
    </citation>
    <scope>NUCLEOTIDE SEQUENCE [LARGE SCALE GENOMIC DNA]</scope>
    <source>
        <strain evidence="19 20">T</strain>
    </source>
</reference>
<feature type="domain" description="TonB-dependent receptor-like beta-barrel" evidence="17">
    <location>
        <begin position="235"/>
        <end position="675"/>
    </location>
</feature>
<feature type="chain" id="PRO_5046482652" evidence="16">
    <location>
        <begin position="30"/>
        <end position="706"/>
    </location>
</feature>
<keyword evidence="20" id="KW-1185">Reference proteome</keyword>
<dbReference type="PANTHER" id="PTHR32552">
    <property type="entry name" value="FERRICHROME IRON RECEPTOR-RELATED"/>
    <property type="match status" value="1"/>
</dbReference>
<keyword evidence="11 14" id="KW-0472">Membrane</keyword>
<dbReference type="InterPro" id="IPR012910">
    <property type="entry name" value="Plug_dom"/>
</dbReference>
<evidence type="ECO:0000256" key="14">
    <source>
        <dbReference type="PROSITE-ProRule" id="PRU01360"/>
    </source>
</evidence>
<keyword evidence="7 16" id="KW-0732">Signal</keyword>
<dbReference type="InterPro" id="IPR036942">
    <property type="entry name" value="Beta-barrel_TonB_sf"/>
</dbReference>
<comment type="similarity">
    <text evidence="2 14 15">Belongs to the TonB-dependent receptor family.</text>
</comment>
<evidence type="ECO:0000256" key="10">
    <source>
        <dbReference type="ARBA" id="ARBA00023077"/>
    </source>
</evidence>
<keyword evidence="3 14" id="KW-0813">Transport</keyword>